<dbReference type="PANTHER" id="PTHR33154">
    <property type="entry name" value="TRANSCRIPTIONAL REGULATOR, ARSR FAMILY"/>
    <property type="match status" value="1"/>
</dbReference>
<evidence type="ECO:0000313" key="6">
    <source>
        <dbReference type="Proteomes" id="UP000257144"/>
    </source>
</evidence>
<dbReference type="GO" id="GO:0003700">
    <property type="term" value="F:DNA-binding transcription factor activity"/>
    <property type="evidence" value="ECO:0007669"/>
    <property type="project" value="InterPro"/>
</dbReference>
<dbReference type="OrthoDB" id="9794330at2"/>
<sequence length="372" mass="43425">MLRPRGPLLHNIRWSFYNIGNTIMEDGRMTIEINYEETADEQVHMFFSPVVEGMILLCAMLLKNKKDFHYIDYQSVEKALPEPSRVFIEKWRRYSTNDLLGCLELLLKVPQFQNEKDFCTGISALSDIDFVQSFLGGEIPSDLTERLLASPDDIESMEERYEWSTPEKRQFIKKFLLELQSFRLGFLETFLHIVHGDFFQKLIRAKQEAIDHSLIELKKLNMKPLALSQYVMGKTFRRTSDYKLYYFFPSYSFSPSKMRVFNHAVCIVIFGYAQPLNDDREKSKELSKTLKVLSDPNRLLILRMLCVKKEYGARLAEYVGVTTATVSHHLDLLKKANLIKEEKIGAIKYFSADPIQLEKFKSVLQEFTTIKT</sequence>
<dbReference type="Gene3D" id="1.10.10.10">
    <property type="entry name" value="Winged helix-like DNA-binding domain superfamily/Winged helix DNA-binding domain"/>
    <property type="match status" value="1"/>
</dbReference>
<dbReference type="PROSITE" id="PS50987">
    <property type="entry name" value="HTH_ARSR_2"/>
    <property type="match status" value="1"/>
</dbReference>
<dbReference type="InterPro" id="IPR036390">
    <property type="entry name" value="WH_DNA-bd_sf"/>
</dbReference>
<keyword evidence="2" id="KW-0238">DNA-binding</keyword>
<evidence type="ECO:0000259" key="4">
    <source>
        <dbReference type="PROSITE" id="PS50987"/>
    </source>
</evidence>
<keyword evidence="3" id="KW-0804">Transcription</keyword>
<evidence type="ECO:0000313" key="5">
    <source>
        <dbReference type="EMBL" id="RDU37716.1"/>
    </source>
</evidence>
<feature type="domain" description="HTH arsR-type" evidence="4">
    <location>
        <begin position="278"/>
        <end position="372"/>
    </location>
</feature>
<dbReference type="InterPro" id="IPR051081">
    <property type="entry name" value="HTH_MetalResp_TranReg"/>
</dbReference>
<dbReference type="SMART" id="SM00418">
    <property type="entry name" value="HTH_ARSR"/>
    <property type="match status" value="1"/>
</dbReference>
<comment type="caution">
    <text evidence="5">The sequence shown here is derived from an EMBL/GenBank/DDBJ whole genome shotgun (WGS) entry which is preliminary data.</text>
</comment>
<evidence type="ECO:0000256" key="2">
    <source>
        <dbReference type="ARBA" id="ARBA00023125"/>
    </source>
</evidence>
<dbReference type="EMBL" id="QNQT01000002">
    <property type="protein sequence ID" value="RDU37716.1"/>
    <property type="molecule type" value="Genomic_DNA"/>
</dbReference>
<dbReference type="NCBIfam" id="NF033788">
    <property type="entry name" value="HTH_metalloreg"/>
    <property type="match status" value="1"/>
</dbReference>
<gene>
    <name evidence="5" type="ORF">DRW41_07760</name>
</gene>
<proteinExistence type="predicted"/>
<dbReference type="InterPro" id="IPR011991">
    <property type="entry name" value="ArsR-like_HTH"/>
</dbReference>
<dbReference type="CDD" id="cd00090">
    <property type="entry name" value="HTH_ARSR"/>
    <property type="match status" value="1"/>
</dbReference>
<dbReference type="PANTHER" id="PTHR33154:SF33">
    <property type="entry name" value="TRANSCRIPTIONAL REPRESSOR SDPR"/>
    <property type="match status" value="1"/>
</dbReference>
<name>A0A3D8GUJ1_9BACI</name>
<dbReference type="GO" id="GO:0003677">
    <property type="term" value="F:DNA binding"/>
    <property type="evidence" value="ECO:0007669"/>
    <property type="project" value="UniProtKB-KW"/>
</dbReference>
<accession>A0A3D8GUJ1</accession>
<evidence type="ECO:0000256" key="3">
    <source>
        <dbReference type="ARBA" id="ARBA00023163"/>
    </source>
</evidence>
<evidence type="ECO:0000256" key="1">
    <source>
        <dbReference type="ARBA" id="ARBA00023015"/>
    </source>
</evidence>
<dbReference type="Proteomes" id="UP000257144">
    <property type="component" value="Unassembled WGS sequence"/>
</dbReference>
<keyword evidence="1" id="KW-0805">Transcription regulation</keyword>
<organism evidence="5 6">
    <name type="scientific">Neobacillus piezotolerans</name>
    <dbReference type="NCBI Taxonomy" id="2259171"/>
    <lineage>
        <taxon>Bacteria</taxon>
        <taxon>Bacillati</taxon>
        <taxon>Bacillota</taxon>
        <taxon>Bacilli</taxon>
        <taxon>Bacillales</taxon>
        <taxon>Bacillaceae</taxon>
        <taxon>Neobacillus</taxon>
    </lineage>
</organism>
<dbReference type="Pfam" id="PF01022">
    <property type="entry name" value="HTH_5"/>
    <property type="match status" value="1"/>
</dbReference>
<reference evidence="5 6" key="1">
    <citation type="submission" date="2018-07" db="EMBL/GenBank/DDBJ databases">
        <title>Bacillus sp. YLB-04 draft genome sequence.</title>
        <authorList>
            <person name="Yu L."/>
            <person name="Tang X."/>
        </authorList>
    </citation>
    <scope>NUCLEOTIDE SEQUENCE [LARGE SCALE GENOMIC DNA]</scope>
    <source>
        <strain evidence="5 6">YLB-04</strain>
    </source>
</reference>
<dbReference type="InterPro" id="IPR001845">
    <property type="entry name" value="HTH_ArsR_DNA-bd_dom"/>
</dbReference>
<protein>
    <recommendedName>
        <fullName evidence="4">HTH arsR-type domain-containing protein</fullName>
    </recommendedName>
</protein>
<dbReference type="PRINTS" id="PR00778">
    <property type="entry name" value="HTHARSR"/>
</dbReference>
<dbReference type="InterPro" id="IPR036388">
    <property type="entry name" value="WH-like_DNA-bd_sf"/>
</dbReference>
<keyword evidence="6" id="KW-1185">Reference proteome</keyword>
<dbReference type="AlphaFoldDB" id="A0A3D8GUJ1"/>
<dbReference type="SUPFAM" id="SSF46785">
    <property type="entry name" value="Winged helix' DNA-binding domain"/>
    <property type="match status" value="1"/>
</dbReference>